<dbReference type="HOGENOM" id="CLU_1204221_0_0_11"/>
<feature type="transmembrane region" description="Helical" evidence="2">
    <location>
        <begin position="20"/>
        <end position="44"/>
    </location>
</feature>
<evidence type="ECO:0000256" key="1">
    <source>
        <dbReference type="SAM" id="MobiDB-lite"/>
    </source>
</evidence>
<accession>A0A061A3F1</accession>
<dbReference type="RefSeq" id="WP_044576371.1">
    <property type="nucleotide sequence ID" value="NZ_BAABDR010000060.1"/>
</dbReference>
<sequence length="226" mass="24364">MPKKRFFKPSNRPVDASSSVLRRAVMIGIILAMLAGIAGLVGYLTRPGAPAPPPSSSRSASPAPHKTPSPGSERAVAKPPHTSDPVTFAEAATKALWTYDTRHGSRAEHLTGLKAWMTGERNYRDWESVTSQVPSEVLWLRMHDNHQRARAKVSEGHFPEAFKTAMSQDPGAITQTYVYAVTVTGEQSIGWKHGGSGAEPRSATLAIQCRPHHDCALSGVLPEVAP</sequence>
<dbReference type="AlphaFoldDB" id="A0A061A3F1"/>
<name>A0A061A3F1_9ACTN</name>
<proteinExistence type="predicted"/>
<organism evidence="3">
    <name type="scientific">Streptomyces iranensis</name>
    <dbReference type="NCBI Taxonomy" id="576784"/>
    <lineage>
        <taxon>Bacteria</taxon>
        <taxon>Bacillati</taxon>
        <taxon>Actinomycetota</taxon>
        <taxon>Actinomycetes</taxon>
        <taxon>Kitasatosporales</taxon>
        <taxon>Streptomycetaceae</taxon>
        <taxon>Streptomyces</taxon>
        <taxon>Streptomyces violaceusniger group</taxon>
    </lineage>
</organism>
<dbReference type="EMBL" id="JAGGLR010000001">
    <property type="protein sequence ID" value="MBP2059559.1"/>
    <property type="molecule type" value="Genomic_DNA"/>
</dbReference>
<reference evidence="4 5" key="2">
    <citation type="submission" date="2021-03" db="EMBL/GenBank/DDBJ databases">
        <title>Genomic Encyclopedia of Type Strains, Phase IV (KMG-IV): sequencing the most valuable type-strain genomes for metagenomic binning, comparative biology and taxonomic classification.</title>
        <authorList>
            <person name="Goeker M."/>
        </authorList>
    </citation>
    <scope>NUCLEOTIDE SEQUENCE [LARGE SCALE GENOMIC DNA]</scope>
    <source>
        <strain evidence="4 5">DSM 41954</strain>
    </source>
</reference>
<keyword evidence="2" id="KW-0812">Transmembrane</keyword>
<keyword evidence="2" id="KW-0472">Membrane</keyword>
<feature type="region of interest" description="Disordered" evidence="1">
    <location>
        <begin position="49"/>
        <end position="84"/>
    </location>
</feature>
<keyword evidence="2" id="KW-1133">Transmembrane helix</keyword>
<evidence type="ECO:0000256" key="2">
    <source>
        <dbReference type="SAM" id="Phobius"/>
    </source>
</evidence>
<protein>
    <submittedName>
        <fullName evidence="3">Uncharacterized protein</fullName>
    </submittedName>
</protein>
<dbReference type="Proteomes" id="UP000756710">
    <property type="component" value="Unassembled WGS sequence"/>
</dbReference>
<dbReference type="EMBL" id="LK022848">
    <property type="protein sequence ID" value="CDR10575.1"/>
    <property type="molecule type" value="Genomic_DNA"/>
</dbReference>
<evidence type="ECO:0000313" key="5">
    <source>
        <dbReference type="Proteomes" id="UP000756710"/>
    </source>
</evidence>
<evidence type="ECO:0000313" key="3">
    <source>
        <dbReference type="EMBL" id="CDR10575.1"/>
    </source>
</evidence>
<reference evidence="3" key="1">
    <citation type="submission" date="2014-05" db="EMBL/GenBank/DDBJ databases">
        <authorList>
            <person name="Horn Fabian"/>
        </authorList>
    </citation>
    <scope>NUCLEOTIDE SEQUENCE</scope>
</reference>
<keyword evidence="5" id="KW-1185">Reference proteome</keyword>
<dbReference type="GeneID" id="32469982"/>
<evidence type="ECO:0000313" key="4">
    <source>
        <dbReference type="EMBL" id="MBP2059559.1"/>
    </source>
</evidence>
<gene>
    <name evidence="4" type="ORF">J2Z30_000555</name>
    <name evidence="3" type="ORF">SIRAN6987</name>
</gene>